<protein>
    <submittedName>
        <fullName evidence="2">GNAT family N-acetyltransferase</fullName>
        <ecNumber evidence="2">2.3.1.-</ecNumber>
    </submittedName>
</protein>
<evidence type="ECO:0000313" key="3">
    <source>
        <dbReference type="Proteomes" id="UP001183610"/>
    </source>
</evidence>
<comment type="caution">
    <text evidence="2">The sequence shown here is derived from an EMBL/GenBank/DDBJ whole genome shotgun (WGS) entry which is preliminary data.</text>
</comment>
<dbReference type="GO" id="GO:0016746">
    <property type="term" value="F:acyltransferase activity"/>
    <property type="evidence" value="ECO:0007669"/>
    <property type="project" value="UniProtKB-KW"/>
</dbReference>
<keyword evidence="3" id="KW-1185">Reference proteome</keyword>
<accession>A0ABU2QXV4</accession>
<dbReference type="PROSITE" id="PS51186">
    <property type="entry name" value="GNAT"/>
    <property type="match status" value="1"/>
</dbReference>
<proteinExistence type="predicted"/>
<keyword evidence="2" id="KW-0808">Transferase</keyword>
<name>A0ABU2QXV4_9ACTN</name>
<dbReference type="PANTHER" id="PTHR37817:SF1">
    <property type="entry name" value="N-ACETYLTRANSFERASE EIS"/>
    <property type="match status" value="1"/>
</dbReference>
<dbReference type="Pfam" id="PF13527">
    <property type="entry name" value="Acetyltransf_9"/>
    <property type="match status" value="1"/>
</dbReference>
<dbReference type="EC" id="2.3.1.-" evidence="2"/>
<dbReference type="PANTHER" id="PTHR37817">
    <property type="entry name" value="N-ACETYLTRANSFERASE EIS"/>
    <property type="match status" value="1"/>
</dbReference>
<feature type="non-terminal residue" evidence="2">
    <location>
        <position position="275"/>
    </location>
</feature>
<dbReference type="Gene3D" id="3.40.630.30">
    <property type="match status" value="2"/>
</dbReference>
<evidence type="ECO:0000313" key="2">
    <source>
        <dbReference type="EMBL" id="MDT0408694.1"/>
    </source>
</evidence>
<dbReference type="InterPro" id="IPR000182">
    <property type="entry name" value="GNAT_dom"/>
</dbReference>
<reference evidence="3" key="1">
    <citation type="submission" date="2023-07" db="EMBL/GenBank/DDBJ databases">
        <title>30 novel species of actinomycetes from the DSMZ collection.</title>
        <authorList>
            <person name="Nouioui I."/>
        </authorList>
    </citation>
    <scope>NUCLEOTIDE SEQUENCE [LARGE SCALE GENOMIC DNA]</scope>
    <source>
        <strain evidence="3">DSM 41979</strain>
    </source>
</reference>
<dbReference type="SUPFAM" id="SSF55729">
    <property type="entry name" value="Acyl-CoA N-acyltransferases (Nat)"/>
    <property type="match status" value="1"/>
</dbReference>
<dbReference type="RefSeq" id="WP_311651003.1">
    <property type="nucleotide sequence ID" value="NZ_JAVRET010000009.1"/>
</dbReference>
<dbReference type="InterPro" id="IPR051554">
    <property type="entry name" value="Acetyltransferase_Eis"/>
</dbReference>
<organism evidence="2 3">
    <name type="scientific">Streptomyces evansiae</name>
    <dbReference type="NCBI Taxonomy" id="3075535"/>
    <lineage>
        <taxon>Bacteria</taxon>
        <taxon>Bacillati</taxon>
        <taxon>Actinomycetota</taxon>
        <taxon>Actinomycetes</taxon>
        <taxon>Kitasatosporales</taxon>
        <taxon>Streptomycetaceae</taxon>
        <taxon>Streptomyces</taxon>
    </lineage>
</organism>
<keyword evidence="2" id="KW-0012">Acyltransferase</keyword>
<dbReference type="InterPro" id="IPR016181">
    <property type="entry name" value="Acyl_CoA_acyltransferase"/>
</dbReference>
<evidence type="ECO:0000259" key="1">
    <source>
        <dbReference type="PROSITE" id="PS51186"/>
    </source>
</evidence>
<gene>
    <name evidence="2" type="ORF">RM698_06450</name>
</gene>
<feature type="domain" description="N-acetyltransferase" evidence="1">
    <location>
        <begin position="3"/>
        <end position="145"/>
    </location>
</feature>
<dbReference type="Proteomes" id="UP001183610">
    <property type="component" value="Unassembled WGS sequence"/>
</dbReference>
<sequence length="275" mass="29487">MTTIHRTATEADEPALRVLWAEVFGPAPVAALWALGEKRHARTLVTTEDGRLVAALHYQPRPVRTAPAGAPARVACLGGVATLPQARGKGHVRRMLDLAVARMTEDDCAWSLLFTGTPRVYEGAGWTTYEAPAWEGPLTAPPRAPGGVRAATAADLPDLARLRTAYDTARPLTTVRTPADWHHRVPAWYPEATTTTLLTTDATGYLTFRAHTTPGTATVEELALADPADTPTLTRLLTAAAHEARLTGHHHARTHLPTTLTPSLPALLTTVRTPA</sequence>
<dbReference type="EMBL" id="JAVRET010000009">
    <property type="protein sequence ID" value="MDT0408694.1"/>
    <property type="molecule type" value="Genomic_DNA"/>
</dbReference>